<dbReference type="EMBL" id="GDHC01008692">
    <property type="protein sequence ID" value="JAQ09937.1"/>
    <property type="molecule type" value="Transcribed_RNA"/>
</dbReference>
<name>A0A0A9X3S1_LYGHE</name>
<sequence>KVKKLSTKTLIGSVFDSTCAYGYRKLVVNETMNISAYQDSTTLVNVKSCVSFMDAVQSSASDNAATPLRAPYTLEPLGSTADSELNTCVCSGGGVQRETVTVRSEQDCNTAGGKRSGDTAAPVSPPVSPPTTVSTTSEATASDATTTAAAGECEHSSGDTNLIIQATVHDIFPRQLFYVRGRRALLTNVDFPLIFWRYIDYDKLNT</sequence>
<accession>A0A0A9X3S1</accession>
<reference evidence="4" key="3">
    <citation type="journal article" date="2016" name="Gigascience">
        <title>De novo construction of an expanded transcriptome assembly for the western tarnished plant bug, Lygus hesperus.</title>
        <authorList>
            <person name="Tassone E.E."/>
            <person name="Geib S.M."/>
            <person name="Hall B."/>
            <person name="Fabrick J.A."/>
            <person name="Brent C.S."/>
            <person name="Hull J.J."/>
        </authorList>
    </citation>
    <scope>NUCLEOTIDE SEQUENCE</scope>
</reference>
<evidence type="ECO:0000313" key="4">
    <source>
        <dbReference type="EMBL" id="JAQ09937.1"/>
    </source>
</evidence>
<proteinExistence type="predicted"/>
<protein>
    <submittedName>
        <fullName evidence="3">Chymotrypsin-1</fullName>
    </submittedName>
</protein>
<reference evidence="3" key="2">
    <citation type="submission" date="2014-07" db="EMBL/GenBank/DDBJ databases">
        <authorList>
            <person name="Hull J."/>
        </authorList>
    </citation>
    <scope>NUCLEOTIDE SEQUENCE</scope>
</reference>
<dbReference type="AlphaFoldDB" id="A0A0A9X3S1"/>
<gene>
    <name evidence="3" type="primary">CHYM1_2</name>
    <name evidence="2" type="synonym">CHYM1_1</name>
    <name evidence="3" type="ORF">CM83_13942</name>
    <name evidence="2" type="ORF">CM83_13944</name>
    <name evidence="4" type="ORF">g.12318</name>
</gene>
<feature type="non-terminal residue" evidence="3">
    <location>
        <position position="1"/>
    </location>
</feature>
<evidence type="ECO:0000313" key="3">
    <source>
        <dbReference type="EMBL" id="JAG14311.1"/>
    </source>
</evidence>
<organism evidence="3">
    <name type="scientific">Lygus hesperus</name>
    <name type="common">Western plant bug</name>
    <dbReference type="NCBI Taxonomy" id="30085"/>
    <lineage>
        <taxon>Eukaryota</taxon>
        <taxon>Metazoa</taxon>
        <taxon>Ecdysozoa</taxon>
        <taxon>Arthropoda</taxon>
        <taxon>Hexapoda</taxon>
        <taxon>Insecta</taxon>
        <taxon>Pterygota</taxon>
        <taxon>Neoptera</taxon>
        <taxon>Paraneoptera</taxon>
        <taxon>Hemiptera</taxon>
        <taxon>Heteroptera</taxon>
        <taxon>Panheteroptera</taxon>
        <taxon>Cimicomorpha</taxon>
        <taxon>Miridae</taxon>
        <taxon>Mirini</taxon>
        <taxon>Lygus</taxon>
    </lineage>
</organism>
<reference evidence="3" key="1">
    <citation type="journal article" date="2014" name="PLoS ONE">
        <title>Transcriptome-Based Identification of ABC Transporters in the Western Tarnished Plant Bug Lygus hesperus.</title>
        <authorList>
            <person name="Hull J.J."/>
            <person name="Chaney K."/>
            <person name="Geib S.M."/>
            <person name="Fabrick J.A."/>
            <person name="Brent C.S."/>
            <person name="Walsh D."/>
            <person name="Lavine L.C."/>
        </authorList>
    </citation>
    <scope>NUCLEOTIDE SEQUENCE</scope>
</reference>
<evidence type="ECO:0000256" key="1">
    <source>
        <dbReference type="SAM" id="MobiDB-lite"/>
    </source>
</evidence>
<feature type="region of interest" description="Disordered" evidence="1">
    <location>
        <begin position="102"/>
        <end position="145"/>
    </location>
</feature>
<evidence type="ECO:0000313" key="2">
    <source>
        <dbReference type="EMBL" id="JAG14310.1"/>
    </source>
</evidence>
<dbReference type="EMBL" id="GBHO01029294">
    <property type="protein sequence ID" value="JAG14310.1"/>
    <property type="molecule type" value="Transcribed_RNA"/>
</dbReference>
<dbReference type="EMBL" id="GBHO01029293">
    <property type="protein sequence ID" value="JAG14311.1"/>
    <property type="molecule type" value="Transcribed_RNA"/>
</dbReference>
<feature type="compositionally biased region" description="Low complexity" evidence="1">
    <location>
        <begin position="130"/>
        <end position="145"/>
    </location>
</feature>